<gene>
    <name evidence="1" type="ORF">HZS55_06315</name>
</gene>
<accession>A0A7D5T3H9</accession>
<dbReference type="KEGG" id="hrr:HZS55_06315"/>
<evidence type="ECO:0000313" key="1">
    <source>
        <dbReference type="EMBL" id="QLH76930.1"/>
    </source>
</evidence>
<dbReference type="RefSeq" id="WP_179910864.1">
    <property type="nucleotide sequence ID" value="NZ_CP058910.1"/>
</dbReference>
<proteinExistence type="predicted"/>
<protein>
    <submittedName>
        <fullName evidence="1">HTH domain-containing protein</fullName>
    </submittedName>
</protein>
<organism evidence="1 2">
    <name type="scientific">Halosimplex rubrum</name>
    <dbReference type="NCBI Taxonomy" id="869889"/>
    <lineage>
        <taxon>Archaea</taxon>
        <taxon>Methanobacteriati</taxon>
        <taxon>Methanobacteriota</taxon>
        <taxon>Stenosarchaea group</taxon>
        <taxon>Halobacteria</taxon>
        <taxon>Halobacteriales</taxon>
        <taxon>Haloarculaceae</taxon>
        <taxon>Halosimplex</taxon>
    </lineage>
</organism>
<dbReference type="SUPFAM" id="SSF46785">
    <property type="entry name" value="Winged helix' DNA-binding domain"/>
    <property type="match status" value="1"/>
</dbReference>
<dbReference type="EMBL" id="CP058910">
    <property type="protein sequence ID" value="QLH76930.1"/>
    <property type="molecule type" value="Genomic_DNA"/>
</dbReference>
<dbReference type="Proteomes" id="UP000509667">
    <property type="component" value="Chromosome"/>
</dbReference>
<dbReference type="GeneID" id="56077460"/>
<dbReference type="InterPro" id="IPR036390">
    <property type="entry name" value="WH_DNA-bd_sf"/>
</dbReference>
<reference evidence="1 2" key="1">
    <citation type="submission" date="2020-07" db="EMBL/GenBank/DDBJ databases">
        <title>Halosimplex pelagicum sp. nov. and Halosimplex rubrum sp. nov., isolated from salted brown alga Laminaria, and emended description of the genus Halosimplex.</title>
        <authorList>
            <person name="Cui H."/>
        </authorList>
    </citation>
    <scope>NUCLEOTIDE SEQUENCE [LARGE SCALE GENOMIC DNA]</scope>
    <source>
        <strain evidence="1 2">R27</strain>
    </source>
</reference>
<evidence type="ECO:0000313" key="2">
    <source>
        <dbReference type="Proteomes" id="UP000509667"/>
    </source>
</evidence>
<dbReference type="OrthoDB" id="189973at2157"/>
<sequence length="70" mass="8175">MAQGKRTVSDEEILRAIRSQEDPFVTAGEVAELFGMTRQWAHNRLQDLNDGDRIHRKKSGPRNVIWWIEN</sequence>
<keyword evidence="2" id="KW-1185">Reference proteome</keyword>
<name>A0A7D5T3H9_9EURY</name>
<dbReference type="AlphaFoldDB" id="A0A7D5T3H9"/>